<dbReference type="Proteomes" id="UP000607653">
    <property type="component" value="Unassembled WGS sequence"/>
</dbReference>
<feature type="domain" description="Amine oxidase" evidence="1">
    <location>
        <begin position="44"/>
        <end position="412"/>
    </location>
</feature>
<dbReference type="InterPro" id="IPR036188">
    <property type="entry name" value="FAD/NAD-bd_sf"/>
</dbReference>
<evidence type="ECO:0000259" key="1">
    <source>
        <dbReference type="Pfam" id="PF01593"/>
    </source>
</evidence>
<accession>A0A822ZE66</accession>
<protein>
    <recommendedName>
        <fullName evidence="1">Amine oxidase domain-containing protein</fullName>
    </recommendedName>
</protein>
<dbReference type="PANTHER" id="PTHR42923:SF24">
    <property type="entry name" value="OS04G0560500 PROTEIN"/>
    <property type="match status" value="1"/>
</dbReference>
<evidence type="ECO:0000313" key="3">
    <source>
        <dbReference type="Proteomes" id="UP000607653"/>
    </source>
</evidence>
<dbReference type="AlphaFoldDB" id="A0A822ZE66"/>
<organism evidence="2 3">
    <name type="scientific">Nelumbo nucifera</name>
    <name type="common">Sacred lotus</name>
    <dbReference type="NCBI Taxonomy" id="4432"/>
    <lineage>
        <taxon>Eukaryota</taxon>
        <taxon>Viridiplantae</taxon>
        <taxon>Streptophyta</taxon>
        <taxon>Embryophyta</taxon>
        <taxon>Tracheophyta</taxon>
        <taxon>Spermatophyta</taxon>
        <taxon>Magnoliopsida</taxon>
        <taxon>Proteales</taxon>
        <taxon>Nelumbonaceae</taxon>
        <taxon>Nelumbo</taxon>
    </lineage>
</organism>
<keyword evidence="3" id="KW-1185">Reference proteome</keyword>
<dbReference type="PANTHER" id="PTHR42923">
    <property type="entry name" value="PROTOPORPHYRINOGEN OXIDASE"/>
    <property type="match status" value="1"/>
</dbReference>
<proteinExistence type="predicted"/>
<dbReference type="InterPro" id="IPR002937">
    <property type="entry name" value="Amino_oxidase"/>
</dbReference>
<dbReference type="Gene3D" id="3.50.50.60">
    <property type="entry name" value="FAD/NAD(P)-binding domain"/>
    <property type="match status" value="1"/>
</dbReference>
<evidence type="ECO:0000313" key="2">
    <source>
        <dbReference type="EMBL" id="DAD41715.1"/>
    </source>
</evidence>
<reference evidence="2 3" key="1">
    <citation type="journal article" date="2020" name="Mol. Biol. Evol.">
        <title>Distinct Expression and Methylation Patterns for Genes with Different Fates following a Single Whole-Genome Duplication in Flowering Plants.</title>
        <authorList>
            <person name="Shi T."/>
            <person name="Rahmani R.S."/>
            <person name="Gugger P.F."/>
            <person name="Wang M."/>
            <person name="Li H."/>
            <person name="Zhang Y."/>
            <person name="Li Z."/>
            <person name="Wang Q."/>
            <person name="Van de Peer Y."/>
            <person name="Marchal K."/>
            <person name="Chen J."/>
        </authorList>
    </citation>
    <scope>NUCLEOTIDE SEQUENCE [LARGE SCALE GENOMIC DNA]</scope>
    <source>
        <tissue evidence="2">Leaf</tissue>
    </source>
</reference>
<name>A0A822ZE66_NELNU</name>
<gene>
    <name evidence="2" type="ORF">HUJ06_016037</name>
</gene>
<dbReference type="Pfam" id="PF01593">
    <property type="entry name" value="Amino_oxidase"/>
    <property type="match status" value="1"/>
</dbReference>
<dbReference type="SUPFAM" id="SSF51905">
    <property type="entry name" value="FAD/NAD(P)-binding domain"/>
    <property type="match status" value="1"/>
</dbReference>
<dbReference type="GO" id="GO:0016491">
    <property type="term" value="F:oxidoreductase activity"/>
    <property type="evidence" value="ECO:0007669"/>
    <property type="project" value="InterPro"/>
</dbReference>
<comment type="caution">
    <text evidence="2">The sequence shown here is derived from an EMBL/GenBank/DDBJ whole genome shotgun (WGS) entry which is preliminary data.</text>
</comment>
<dbReference type="InterPro" id="IPR050464">
    <property type="entry name" value="Zeta_carotene_desat/Oxidored"/>
</dbReference>
<sequence>MWASWRLSPCYAYRTRNGFCCRADGLPSNTDEKKKVVVVGSDWAGLAAAHHLCKQGFDVTLLEAGKSSVSKNMSASYGDVGIHGFWYPYRNIFSLVDELGIEPFTSWTRSAQYSPEGLEVEFPIYQEQPELPTPLGPLFYTQFLRLPLVDRLTSLPLIAAVVDFDNTDTAWRKYDSMTAKELFKQFGCSERLYQDIINPMLQVGLFAPSEQCSAAATLGMLYYYVLAHQKHFDVKWCRGSVGEKIFKPWMDSMRKRGCEFLEGKMVTDFSLNEETGCISEVVCEKERYKADAVVLAIGISSLQKIVINSSVLQSKGEFLRILNLSGIDVLTVRLHLDRKVNIPKACNICCGFDDSSGWTFFDLNAIYDEYRDNQVTIIEADFYHANQLLPLKDDQIASKVMSFLSLCVKDIEDATVVEKEVGRS</sequence>
<dbReference type="EMBL" id="DUZY01000005">
    <property type="protein sequence ID" value="DAD41715.1"/>
    <property type="molecule type" value="Genomic_DNA"/>
</dbReference>